<sequence length="49" mass="4724">MRVTGVGAVTDRGGEETEMVAGVGHACTVCVGIGTGGRGVGEGDCGDWG</sequence>
<name>A0AAX6I990_IRIPA</name>
<gene>
    <name evidence="1" type="ORF">M6B38_267840</name>
</gene>
<comment type="caution">
    <text evidence="1">The sequence shown here is derived from an EMBL/GenBank/DDBJ whole genome shotgun (WGS) entry which is preliminary data.</text>
</comment>
<dbReference type="AlphaFoldDB" id="A0AAX6I990"/>
<reference evidence="1" key="1">
    <citation type="journal article" date="2023" name="GigaByte">
        <title>Genome assembly of the bearded iris, Iris pallida Lam.</title>
        <authorList>
            <person name="Bruccoleri R.E."/>
            <person name="Oakeley E.J."/>
            <person name="Faust A.M.E."/>
            <person name="Altorfer M."/>
            <person name="Dessus-Babus S."/>
            <person name="Burckhardt D."/>
            <person name="Oertli M."/>
            <person name="Naumann U."/>
            <person name="Petersen F."/>
            <person name="Wong J."/>
        </authorList>
    </citation>
    <scope>NUCLEOTIDE SEQUENCE</scope>
    <source>
        <strain evidence="1">GSM-AAB239-AS_SAM_17_03QT</strain>
    </source>
</reference>
<accession>A0AAX6I990</accession>
<evidence type="ECO:0000313" key="1">
    <source>
        <dbReference type="EMBL" id="KAJ6849608.1"/>
    </source>
</evidence>
<organism evidence="1 2">
    <name type="scientific">Iris pallida</name>
    <name type="common">Sweet iris</name>
    <dbReference type="NCBI Taxonomy" id="29817"/>
    <lineage>
        <taxon>Eukaryota</taxon>
        <taxon>Viridiplantae</taxon>
        <taxon>Streptophyta</taxon>
        <taxon>Embryophyta</taxon>
        <taxon>Tracheophyta</taxon>
        <taxon>Spermatophyta</taxon>
        <taxon>Magnoliopsida</taxon>
        <taxon>Liliopsida</taxon>
        <taxon>Asparagales</taxon>
        <taxon>Iridaceae</taxon>
        <taxon>Iridoideae</taxon>
        <taxon>Irideae</taxon>
        <taxon>Iris</taxon>
    </lineage>
</organism>
<keyword evidence="2" id="KW-1185">Reference proteome</keyword>
<dbReference type="Proteomes" id="UP001140949">
    <property type="component" value="Unassembled WGS sequence"/>
</dbReference>
<protein>
    <submittedName>
        <fullName evidence="1">Extensin</fullName>
    </submittedName>
</protein>
<evidence type="ECO:0000313" key="2">
    <source>
        <dbReference type="Proteomes" id="UP001140949"/>
    </source>
</evidence>
<reference evidence="1" key="2">
    <citation type="submission" date="2023-04" db="EMBL/GenBank/DDBJ databases">
        <authorList>
            <person name="Bruccoleri R.E."/>
            <person name="Oakeley E.J."/>
            <person name="Faust A.-M."/>
            <person name="Dessus-Babus S."/>
            <person name="Altorfer M."/>
            <person name="Burckhardt D."/>
            <person name="Oertli M."/>
            <person name="Naumann U."/>
            <person name="Petersen F."/>
            <person name="Wong J."/>
        </authorList>
    </citation>
    <scope>NUCLEOTIDE SEQUENCE</scope>
    <source>
        <strain evidence="1">GSM-AAB239-AS_SAM_17_03QT</strain>
        <tissue evidence="1">Leaf</tissue>
    </source>
</reference>
<proteinExistence type="predicted"/>
<dbReference type="EMBL" id="JANAVB010003400">
    <property type="protein sequence ID" value="KAJ6849608.1"/>
    <property type="molecule type" value="Genomic_DNA"/>
</dbReference>